<evidence type="ECO:0000256" key="1">
    <source>
        <dbReference type="SAM" id="Phobius"/>
    </source>
</evidence>
<gene>
    <name evidence="2" type="ORF">OMO38_01550</name>
</gene>
<evidence type="ECO:0000313" key="3">
    <source>
        <dbReference type="Proteomes" id="UP001163731"/>
    </source>
</evidence>
<reference evidence="2" key="1">
    <citation type="submission" date="2022-10" db="EMBL/GenBank/DDBJ databases">
        <title>Chryseobacterium babae sp. nov. isolated from the gut of the beetle Oryctes rhinoceros, and Chryseobacterium kimseyorum sp. nov., isolated from a stick insect rearing cage.</title>
        <authorList>
            <person name="Shelomi M."/>
            <person name="Han C.-J."/>
            <person name="Chen W.-M."/>
            <person name="Chen H.-K."/>
            <person name="Liaw S.-J."/>
            <person name="Muhle E."/>
            <person name="Clermont D."/>
        </authorList>
    </citation>
    <scope>NUCLEOTIDE SEQUENCE</scope>
    <source>
        <strain evidence="2">09-1422</strain>
    </source>
</reference>
<proteinExistence type="predicted"/>
<dbReference type="RefSeq" id="WP_264748491.1">
    <property type="nucleotide sequence ID" value="NZ_JAPDHW010000001.1"/>
</dbReference>
<dbReference type="EMBL" id="JAPDHW010000001">
    <property type="protein sequence ID" value="MCW3167201.1"/>
    <property type="molecule type" value="Genomic_DNA"/>
</dbReference>
<dbReference type="Proteomes" id="UP001163731">
    <property type="component" value="Unassembled WGS sequence"/>
</dbReference>
<protein>
    <submittedName>
        <fullName evidence="2">Uncharacterized protein</fullName>
    </submittedName>
</protein>
<feature type="transmembrane region" description="Helical" evidence="1">
    <location>
        <begin position="47"/>
        <end position="69"/>
    </location>
</feature>
<accession>A0ABT3HTT9</accession>
<keyword evidence="3" id="KW-1185">Reference proteome</keyword>
<organism evidence="2 3">
    <name type="scientific">Chryseobacterium kimseyorum</name>
    <dbReference type="NCBI Taxonomy" id="2984028"/>
    <lineage>
        <taxon>Bacteria</taxon>
        <taxon>Pseudomonadati</taxon>
        <taxon>Bacteroidota</taxon>
        <taxon>Flavobacteriia</taxon>
        <taxon>Flavobacteriales</taxon>
        <taxon>Weeksellaceae</taxon>
        <taxon>Chryseobacterium group</taxon>
        <taxon>Chryseobacterium</taxon>
    </lineage>
</organism>
<keyword evidence="1" id="KW-0812">Transmembrane</keyword>
<keyword evidence="1" id="KW-1133">Transmembrane helix</keyword>
<name>A0ABT3HTT9_9FLAO</name>
<comment type="caution">
    <text evidence="2">The sequence shown here is derived from an EMBL/GenBank/DDBJ whole genome shotgun (WGS) entry which is preliminary data.</text>
</comment>
<feature type="transmembrane region" description="Helical" evidence="1">
    <location>
        <begin position="7"/>
        <end position="27"/>
    </location>
</feature>
<evidence type="ECO:0000313" key="2">
    <source>
        <dbReference type="EMBL" id="MCW3167201.1"/>
    </source>
</evidence>
<keyword evidence="1" id="KW-0472">Membrane</keyword>
<feature type="transmembrane region" description="Helical" evidence="1">
    <location>
        <begin position="76"/>
        <end position="94"/>
    </location>
</feature>
<sequence length="95" mass="11164">MNARIIYKKLFIANILLFAFSVAFLEYSKLFRMSMDKHWIYSFGHSWWFMIGIPAAFLGSLILGILSLVDIKEHKFLYFTFSLVPLILFVTFISI</sequence>